<sequence length="330" mass="37342">MPLISFIIPVYNRPQEIDELLESVSYQSFKDFEMVIVEDGSTLSSQDIIEHWKSSLSIRYILQENTGPGPARNTGAKDASGEWLIFLDSDCLLPENYTSEVADKLKNAPFDCFGGPDRAHEDFNATQKAIGHAMSSPLTTGGIRGGNKKLDKFYPRSFNLGVKANVFHEIKGFSNMRFGEDLDFSMRLIEAGHQTALLPDAWVWHKRRNTFRSFFKQVFNSGIARINLEARHPGTTKIVHLLPSLFTIGYPMLLFLAFWHPLFLTLFILPPVAFFLDALIGLKQFIPAILAIPASLTQLLGYGSGFLTAWFKRNILKSKEFTAFEENFYQ</sequence>
<reference evidence="3 4" key="1">
    <citation type="submission" date="2018-05" db="EMBL/GenBank/DDBJ databases">
        <title>Marinilabilia rubrum sp. nov., isolated from saltern sediment.</title>
        <authorList>
            <person name="Zhang R."/>
        </authorList>
    </citation>
    <scope>NUCLEOTIDE SEQUENCE [LARGE SCALE GENOMIC DNA]</scope>
    <source>
        <strain evidence="3 4">WTE16</strain>
    </source>
</reference>
<evidence type="ECO:0000313" key="4">
    <source>
        <dbReference type="Proteomes" id="UP000244956"/>
    </source>
</evidence>
<dbReference type="PANTHER" id="PTHR22916">
    <property type="entry name" value="GLYCOSYLTRANSFERASE"/>
    <property type="match status" value="1"/>
</dbReference>
<dbReference type="Gene3D" id="3.90.550.10">
    <property type="entry name" value="Spore Coat Polysaccharide Biosynthesis Protein SpsA, Chain A"/>
    <property type="match status" value="1"/>
</dbReference>
<gene>
    <name evidence="3" type="ORF">DDZ16_20420</name>
</gene>
<organism evidence="3 4">
    <name type="scientific">Marinilabilia rubra</name>
    <dbReference type="NCBI Taxonomy" id="2162893"/>
    <lineage>
        <taxon>Bacteria</taxon>
        <taxon>Pseudomonadati</taxon>
        <taxon>Bacteroidota</taxon>
        <taxon>Bacteroidia</taxon>
        <taxon>Marinilabiliales</taxon>
        <taxon>Marinilabiliaceae</taxon>
        <taxon>Marinilabilia</taxon>
    </lineage>
</organism>
<keyword evidence="1" id="KW-1133">Transmembrane helix</keyword>
<evidence type="ECO:0000259" key="2">
    <source>
        <dbReference type="Pfam" id="PF00535"/>
    </source>
</evidence>
<feature type="transmembrane region" description="Helical" evidence="1">
    <location>
        <begin position="253"/>
        <end position="276"/>
    </location>
</feature>
<dbReference type="Proteomes" id="UP000244956">
    <property type="component" value="Unassembled WGS sequence"/>
</dbReference>
<keyword evidence="4" id="KW-1185">Reference proteome</keyword>
<proteinExistence type="predicted"/>
<dbReference type="RefSeq" id="WP_109266335.1">
    <property type="nucleotide sequence ID" value="NZ_QEWP01000037.1"/>
</dbReference>
<dbReference type="SUPFAM" id="SSF53448">
    <property type="entry name" value="Nucleotide-diphospho-sugar transferases"/>
    <property type="match status" value="1"/>
</dbReference>
<name>A0A2U2B370_9BACT</name>
<dbReference type="AlphaFoldDB" id="A0A2U2B370"/>
<dbReference type="OrthoDB" id="9813550at2"/>
<protein>
    <submittedName>
        <fullName evidence="3">Glycosyl transferase family 2</fullName>
    </submittedName>
</protein>
<dbReference type="GO" id="GO:0016758">
    <property type="term" value="F:hexosyltransferase activity"/>
    <property type="evidence" value="ECO:0007669"/>
    <property type="project" value="UniProtKB-ARBA"/>
</dbReference>
<keyword evidence="1" id="KW-0472">Membrane</keyword>
<dbReference type="InterPro" id="IPR001173">
    <property type="entry name" value="Glyco_trans_2-like"/>
</dbReference>
<keyword evidence="1" id="KW-0812">Transmembrane</keyword>
<accession>A0A2U2B370</accession>
<comment type="caution">
    <text evidence="3">The sequence shown here is derived from an EMBL/GenBank/DDBJ whole genome shotgun (WGS) entry which is preliminary data.</text>
</comment>
<evidence type="ECO:0000256" key="1">
    <source>
        <dbReference type="SAM" id="Phobius"/>
    </source>
</evidence>
<dbReference type="EMBL" id="QEWP01000037">
    <property type="protein sequence ID" value="PWD97508.1"/>
    <property type="molecule type" value="Genomic_DNA"/>
</dbReference>
<dbReference type="PANTHER" id="PTHR22916:SF64">
    <property type="entry name" value="TRANSFERASE, PUTATIVE-RELATED"/>
    <property type="match status" value="1"/>
</dbReference>
<evidence type="ECO:0000313" key="3">
    <source>
        <dbReference type="EMBL" id="PWD97508.1"/>
    </source>
</evidence>
<dbReference type="InterPro" id="IPR029044">
    <property type="entry name" value="Nucleotide-diphossugar_trans"/>
</dbReference>
<dbReference type="Pfam" id="PF00535">
    <property type="entry name" value="Glycos_transf_2"/>
    <property type="match status" value="1"/>
</dbReference>
<feature type="domain" description="Glycosyltransferase 2-like" evidence="2">
    <location>
        <begin position="5"/>
        <end position="122"/>
    </location>
</feature>
<feature type="transmembrane region" description="Helical" evidence="1">
    <location>
        <begin position="288"/>
        <end position="311"/>
    </location>
</feature>
<keyword evidence="3" id="KW-0808">Transferase</keyword>